<dbReference type="FunFam" id="1.10.442.10:FF:000002">
    <property type="entry name" value="Cytochrome c oxidase subunit V"/>
    <property type="match status" value="1"/>
</dbReference>
<dbReference type="AlphaFoldDB" id="A0A316VDD0"/>
<dbReference type="Pfam" id="PF02936">
    <property type="entry name" value="COX4"/>
    <property type="match status" value="1"/>
</dbReference>
<dbReference type="InterPro" id="IPR036639">
    <property type="entry name" value="Cyt_c_oxidase_su4_sf"/>
</dbReference>
<dbReference type="GO" id="GO:0016491">
    <property type="term" value="F:oxidoreductase activity"/>
    <property type="evidence" value="ECO:0007669"/>
    <property type="project" value="UniProtKB-KW"/>
</dbReference>
<dbReference type="OrthoDB" id="186013at2759"/>
<keyword evidence="6" id="KW-0809">Transit peptide</keyword>
<evidence type="ECO:0000256" key="7">
    <source>
        <dbReference type="ARBA" id="ARBA00022989"/>
    </source>
</evidence>
<dbReference type="PANTHER" id="PTHR10707">
    <property type="entry name" value="CYTOCHROME C OXIDASE SUBUNIT IV"/>
    <property type="match status" value="1"/>
</dbReference>
<keyword evidence="10 12" id="KW-0472">Membrane</keyword>
<dbReference type="GeneID" id="37021648"/>
<comment type="similarity">
    <text evidence="3">Belongs to the cytochrome c oxidase IV family.</text>
</comment>
<dbReference type="SUPFAM" id="SSF81406">
    <property type="entry name" value="Mitochondrial cytochrome c oxidase subunit IV"/>
    <property type="match status" value="1"/>
</dbReference>
<feature type="transmembrane region" description="Helical" evidence="12">
    <location>
        <begin position="135"/>
        <end position="156"/>
    </location>
</feature>
<dbReference type="InParanoid" id="A0A316VDD0"/>
<dbReference type="CDD" id="cd00922">
    <property type="entry name" value="Cyt_c_Oxidase_IV"/>
    <property type="match status" value="1"/>
</dbReference>
<dbReference type="GO" id="GO:0005743">
    <property type="term" value="C:mitochondrial inner membrane"/>
    <property type="evidence" value="ECO:0007669"/>
    <property type="project" value="UniProtKB-SubCell"/>
</dbReference>
<dbReference type="STRING" id="1280837.A0A316VDD0"/>
<dbReference type="InterPro" id="IPR004203">
    <property type="entry name" value="Cyt_c_oxidase_su4_fam"/>
</dbReference>
<accession>A0A316VDD0</accession>
<evidence type="ECO:0000256" key="9">
    <source>
        <dbReference type="ARBA" id="ARBA00023128"/>
    </source>
</evidence>
<evidence type="ECO:0000256" key="3">
    <source>
        <dbReference type="ARBA" id="ARBA00008135"/>
    </source>
</evidence>
<organism evidence="13 14">
    <name type="scientific">Meira miltonrushii</name>
    <dbReference type="NCBI Taxonomy" id="1280837"/>
    <lineage>
        <taxon>Eukaryota</taxon>
        <taxon>Fungi</taxon>
        <taxon>Dikarya</taxon>
        <taxon>Basidiomycota</taxon>
        <taxon>Ustilaginomycotina</taxon>
        <taxon>Exobasidiomycetes</taxon>
        <taxon>Exobasidiales</taxon>
        <taxon>Brachybasidiaceae</taxon>
        <taxon>Meira</taxon>
    </lineage>
</organism>
<evidence type="ECO:0000256" key="11">
    <source>
        <dbReference type="SAM" id="MobiDB-lite"/>
    </source>
</evidence>
<dbReference type="FunCoup" id="A0A316VDD0">
    <property type="interactions" value="73"/>
</dbReference>
<feature type="region of interest" description="Disordered" evidence="11">
    <location>
        <begin position="170"/>
        <end position="202"/>
    </location>
</feature>
<keyword evidence="4 12" id="KW-0812">Transmembrane</keyword>
<keyword evidence="9" id="KW-0496">Mitochondrion</keyword>
<name>A0A316VDD0_9BASI</name>
<evidence type="ECO:0000256" key="1">
    <source>
        <dbReference type="ARBA" id="ARBA00004434"/>
    </source>
</evidence>
<keyword evidence="5" id="KW-0999">Mitochondrion inner membrane</keyword>
<evidence type="ECO:0000256" key="2">
    <source>
        <dbReference type="ARBA" id="ARBA00004673"/>
    </source>
</evidence>
<evidence type="ECO:0000256" key="12">
    <source>
        <dbReference type="SAM" id="Phobius"/>
    </source>
</evidence>
<reference evidence="13 14" key="1">
    <citation type="journal article" date="2018" name="Mol. Biol. Evol.">
        <title>Broad Genomic Sampling Reveals a Smut Pathogenic Ancestry of the Fungal Clade Ustilaginomycotina.</title>
        <authorList>
            <person name="Kijpornyongpan T."/>
            <person name="Mondo S.J."/>
            <person name="Barry K."/>
            <person name="Sandor L."/>
            <person name="Lee J."/>
            <person name="Lipzen A."/>
            <person name="Pangilinan J."/>
            <person name="LaButti K."/>
            <person name="Hainaut M."/>
            <person name="Henrissat B."/>
            <person name="Grigoriev I.V."/>
            <person name="Spatafora J.W."/>
            <person name="Aime M.C."/>
        </authorList>
    </citation>
    <scope>NUCLEOTIDE SEQUENCE [LARGE SCALE GENOMIC DNA]</scope>
    <source>
        <strain evidence="13 14">MCA 3882</strain>
    </source>
</reference>
<dbReference type="RefSeq" id="XP_025355400.1">
    <property type="nucleotide sequence ID" value="XM_025499867.1"/>
</dbReference>
<proteinExistence type="inferred from homology"/>
<keyword evidence="7 12" id="KW-1133">Transmembrane helix</keyword>
<evidence type="ECO:0000313" key="14">
    <source>
        <dbReference type="Proteomes" id="UP000245771"/>
    </source>
</evidence>
<protein>
    <submittedName>
        <fullName evidence="13">Cytochrome c oxidase subunit IV</fullName>
    </submittedName>
</protein>
<comment type="subcellular location">
    <subcellularLocation>
        <location evidence="1">Mitochondrion inner membrane</location>
        <topology evidence="1">Single-pass membrane protein</topology>
    </subcellularLocation>
</comment>
<feature type="compositionally biased region" description="Basic and acidic residues" evidence="11">
    <location>
        <begin position="191"/>
        <end position="202"/>
    </location>
</feature>
<dbReference type="EMBL" id="KZ819603">
    <property type="protein sequence ID" value="PWN35098.1"/>
    <property type="molecule type" value="Genomic_DNA"/>
</dbReference>
<evidence type="ECO:0000256" key="6">
    <source>
        <dbReference type="ARBA" id="ARBA00022946"/>
    </source>
</evidence>
<evidence type="ECO:0000256" key="5">
    <source>
        <dbReference type="ARBA" id="ARBA00022792"/>
    </source>
</evidence>
<evidence type="ECO:0000256" key="10">
    <source>
        <dbReference type="ARBA" id="ARBA00023136"/>
    </source>
</evidence>
<dbReference type="Gene3D" id="1.10.442.10">
    <property type="entry name" value="Cytochrome c oxidase subunit IV"/>
    <property type="match status" value="1"/>
</dbReference>
<dbReference type="Proteomes" id="UP000245771">
    <property type="component" value="Unassembled WGS sequence"/>
</dbReference>
<dbReference type="PANTHER" id="PTHR10707:SF10">
    <property type="entry name" value="CYTOCHROME C OXIDASE SUBUNIT 4"/>
    <property type="match status" value="1"/>
</dbReference>
<sequence length="202" mass="22228">MLAPIRTSVSRTVARSSSSSVGRLSAGIGARRTLVTKEERWDLNTIKQANEQNLIPDESGKGGSDLTSSIPSLEARWAQLSKEEQYGIFRHLEELQRKDWKELSVDQKKAAYFISFGPHGPRKAITQPGQAMRTMVGVSAIVGATVAVFFGIRHFAAPPPKTMTKEYQDAMTEKAREEKLNPISGISSEGYKGKGYEQKSLA</sequence>
<comment type="pathway">
    <text evidence="2">Energy metabolism; oxidative phosphorylation.</text>
</comment>
<dbReference type="GO" id="GO:0006123">
    <property type="term" value="P:mitochondrial electron transport, cytochrome c to oxygen"/>
    <property type="evidence" value="ECO:0007669"/>
    <property type="project" value="InterPro"/>
</dbReference>
<feature type="compositionally biased region" description="Basic and acidic residues" evidence="11">
    <location>
        <begin position="170"/>
        <end position="180"/>
    </location>
</feature>
<dbReference type="GO" id="GO:0045277">
    <property type="term" value="C:respiratory chain complex IV"/>
    <property type="evidence" value="ECO:0007669"/>
    <property type="project" value="InterPro"/>
</dbReference>
<evidence type="ECO:0000256" key="8">
    <source>
        <dbReference type="ARBA" id="ARBA00023002"/>
    </source>
</evidence>
<evidence type="ECO:0000256" key="4">
    <source>
        <dbReference type="ARBA" id="ARBA00022692"/>
    </source>
</evidence>
<gene>
    <name evidence="13" type="ORF">FA14DRAFT_164165</name>
</gene>
<keyword evidence="8" id="KW-0560">Oxidoreductase</keyword>
<evidence type="ECO:0000313" key="13">
    <source>
        <dbReference type="EMBL" id="PWN35098.1"/>
    </source>
</evidence>
<keyword evidence="14" id="KW-1185">Reference proteome</keyword>